<evidence type="ECO:0000313" key="2">
    <source>
        <dbReference type="EMBL" id="HIZ89157.1"/>
    </source>
</evidence>
<gene>
    <name evidence="2" type="ORF">H9804_04370</name>
</gene>
<dbReference type="AlphaFoldDB" id="A0A9D2GSG5"/>
<name>A0A9D2GSG5_9BACT</name>
<organism evidence="2 3">
    <name type="scientific">Candidatus Mucispirillum faecigallinarum</name>
    <dbReference type="NCBI Taxonomy" id="2838699"/>
    <lineage>
        <taxon>Bacteria</taxon>
        <taxon>Pseudomonadati</taxon>
        <taxon>Deferribacterota</taxon>
        <taxon>Deferribacteres</taxon>
        <taxon>Deferribacterales</taxon>
        <taxon>Mucispirillaceae</taxon>
        <taxon>Mucispirillum</taxon>
    </lineage>
</organism>
<feature type="transmembrane region" description="Helical" evidence="1">
    <location>
        <begin position="20"/>
        <end position="37"/>
    </location>
</feature>
<keyword evidence="1" id="KW-0812">Transmembrane</keyword>
<reference evidence="2" key="2">
    <citation type="submission" date="2021-04" db="EMBL/GenBank/DDBJ databases">
        <authorList>
            <person name="Gilroy R."/>
        </authorList>
    </citation>
    <scope>NUCLEOTIDE SEQUENCE</scope>
    <source>
        <strain evidence="2">ChiW4-1371</strain>
    </source>
</reference>
<dbReference type="Proteomes" id="UP000824176">
    <property type="component" value="Unassembled WGS sequence"/>
</dbReference>
<sequence length="84" mass="9860">MGERFKKFSKYFGGQYMKYWYIAFAITVLLMLAFSISDSKVNKFKFTVYNEDGSIQSEQIISKEEVELRARSAHSRSIVPEKIF</sequence>
<keyword evidence="1" id="KW-0472">Membrane</keyword>
<comment type="caution">
    <text evidence="2">The sequence shown here is derived from an EMBL/GenBank/DDBJ whole genome shotgun (WGS) entry which is preliminary data.</text>
</comment>
<reference evidence="2" key="1">
    <citation type="journal article" date="2021" name="PeerJ">
        <title>Extensive microbial diversity within the chicken gut microbiome revealed by metagenomics and culture.</title>
        <authorList>
            <person name="Gilroy R."/>
            <person name="Ravi A."/>
            <person name="Getino M."/>
            <person name="Pursley I."/>
            <person name="Horton D.L."/>
            <person name="Alikhan N.F."/>
            <person name="Baker D."/>
            <person name="Gharbi K."/>
            <person name="Hall N."/>
            <person name="Watson M."/>
            <person name="Adriaenssens E.M."/>
            <person name="Foster-Nyarko E."/>
            <person name="Jarju S."/>
            <person name="Secka A."/>
            <person name="Antonio M."/>
            <person name="Oren A."/>
            <person name="Chaudhuri R.R."/>
            <person name="La Ragione R."/>
            <person name="Hildebrand F."/>
            <person name="Pallen M.J."/>
        </authorList>
    </citation>
    <scope>NUCLEOTIDE SEQUENCE</scope>
    <source>
        <strain evidence="2">ChiW4-1371</strain>
    </source>
</reference>
<protein>
    <submittedName>
        <fullName evidence="2">Uncharacterized protein</fullName>
    </submittedName>
</protein>
<keyword evidence="1" id="KW-1133">Transmembrane helix</keyword>
<dbReference type="EMBL" id="DXAQ01000069">
    <property type="protein sequence ID" value="HIZ89157.1"/>
    <property type="molecule type" value="Genomic_DNA"/>
</dbReference>
<evidence type="ECO:0000256" key="1">
    <source>
        <dbReference type="SAM" id="Phobius"/>
    </source>
</evidence>
<evidence type="ECO:0000313" key="3">
    <source>
        <dbReference type="Proteomes" id="UP000824176"/>
    </source>
</evidence>
<accession>A0A9D2GSG5</accession>
<proteinExistence type="predicted"/>